<gene>
    <name evidence="1" type="ORF">CU041_16860</name>
</gene>
<sequence>MAGFFIARRDSLCTFDLPALRACAHNLKAEAVKKSLQWSDFKLKVEHGDSRAQTALVGHQHIYPIPVCRFFAKTKDQRPELEEPNLGSF</sequence>
<dbReference type="Proteomes" id="UP000233365">
    <property type="component" value="Unassembled WGS sequence"/>
</dbReference>
<protein>
    <submittedName>
        <fullName evidence="1">Uncharacterized protein</fullName>
    </submittedName>
</protein>
<evidence type="ECO:0000313" key="1">
    <source>
        <dbReference type="EMBL" id="PKR48362.1"/>
    </source>
</evidence>
<proteinExistence type="predicted"/>
<organism evidence="1 2">
    <name type="scientific">Thalassospira povalilytica</name>
    <dbReference type="NCBI Taxonomy" id="732237"/>
    <lineage>
        <taxon>Bacteria</taxon>
        <taxon>Pseudomonadati</taxon>
        <taxon>Pseudomonadota</taxon>
        <taxon>Alphaproteobacteria</taxon>
        <taxon>Rhodospirillales</taxon>
        <taxon>Thalassospiraceae</taxon>
        <taxon>Thalassospira</taxon>
    </lineage>
</organism>
<keyword evidence="2" id="KW-1185">Reference proteome</keyword>
<evidence type="ECO:0000313" key="2">
    <source>
        <dbReference type="Proteomes" id="UP000233365"/>
    </source>
</evidence>
<accession>A0ABX4R5H4</accession>
<dbReference type="EMBL" id="PGTS01000006">
    <property type="protein sequence ID" value="PKR48362.1"/>
    <property type="molecule type" value="Genomic_DNA"/>
</dbReference>
<reference evidence="1 2" key="1">
    <citation type="submission" date="2017-11" db="EMBL/GenBank/DDBJ databases">
        <title>Biodiversity and function of Thalassospira species in the particle-attached aromatic-hydrocarbon-degrading consortia from the surface seawater of the China South Sea.</title>
        <authorList>
            <person name="Dong C."/>
            <person name="Liu R."/>
            <person name="Shao Z."/>
        </authorList>
    </citation>
    <scope>NUCLEOTIDE SEQUENCE [LARGE SCALE GENOMIC DNA]</scope>
    <source>
        <strain evidence="1 2">139Z-12</strain>
    </source>
</reference>
<comment type="caution">
    <text evidence="1">The sequence shown here is derived from an EMBL/GenBank/DDBJ whole genome shotgun (WGS) entry which is preliminary data.</text>
</comment>
<name>A0ABX4R5H4_9PROT</name>